<evidence type="ECO:0000256" key="1">
    <source>
        <dbReference type="ARBA" id="ARBA00007347"/>
    </source>
</evidence>
<evidence type="ECO:0000256" key="2">
    <source>
        <dbReference type="ARBA" id="ARBA00023157"/>
    </source>
</evidence>
<dbReference type="KEGG" id="tpal:117652826"/>
<dbReference type="OrthoDB" id="6224010at2759"/>
<keyword evidence="2" id="KW-1015">Disulfide bond</keyword>
<gene>
    <name evidence="6" type="primary">LOC117652826</name>
</gene>
<accession>A0A6P9A7H4</accession>
<dbReference type="GO" id="GO:0005739">
    <property type="term" value="C:mitochondrion"/>
    <property type="evidence" value="ECO:0007669"/>
    <property type="project" value="UniProtKB-SubCell"/>
</dbReference>
<dbReference type="AlphaFoldDB" id="A0A6P9A7H4"/>
<organism evidence="6">
    <name type="scientific">Thrips palmi</name>
    <name type="common">Melon thrips</name>
    <dbReference type="NCBI Taxonomy" id="161013"/>
    <lineage>
        <taxon>Eukaryota</taxon>
        <taxon>Metazoa</taxon>
        <taxon>Ecdysozoa</taxon>
        <taxon>Arthropoda</taxon>
        <taxon>Hexapoda</taxon>
        <taxon>Insecta</taxon>
        <taxon>Pterygota</taxon>
        <taxon>Neoptera</taxon>
        <taxon>Paraneoptera</taxon>
        <taxon>Thysanoptera</taxon>
        <taxon>Terebrantia</taxon>
        <taxon>Thripoidea</taxon>
        <taxon>Thripidae</taxon>
        <taxon>Thrips</taxon>
    </lineage>
</organism>
<dbReference type="InParanoid" id="A0A6P9A7H4"/>
<reference evidence="6" key="1">
    <citation type="submission" date="2025-08" db="UniProtKB">
        <authorList>
            <consortium name="RefSeq"/>
        </authorList>
    </citation>
    <scope>IDENTIFICATION</scope>
    <source>
        <tissue evidence="6">Total insect</tissue>
    </source>
</reference>
<evidence type="ECO:0000256" key="3">
    <source>
        <dbReference type="RuleBase" id="RU364104"/>
    </source>
</evidence>
<keyword evidence="5" id="KW-1185">Reference proteome</keyword>
<dbReference type="Proteomes" id="UP000515158">
    <property type="component" value="Unplaced"/>
</dbReference>
<evidence type="ECO:0000313" key="5">
    <source>
        <dbReference type="Proteomes" id="UP000515158"/>
    </source>
</evidence>
<evidence type="ECO:0000256" key="4">
    <source>
        <dbReference type="SAM" id="MobiDB-lite"/>
    </source>
</evidence>
<dbReference type="RefSeq" id="XP_034253872.1">
    <property type="nucleotide sequence ID" value="XM_034397981.1"/>
</dbReference>
<name>A0A6P9A7H4_THRPL</name>
<dbReference type="Pfam" id="PF08583">
    <property type="entry name" value="Cmc1"/>
    <property type="match status" value="1"/>
</dbReference>
<protein>
    <recommendedName>
        <fullName evidence="3">COX assembly mitochondrial protein</fullName>
    </recommendedName>
</protein>
<proteinExistence type="inferred from homology"/>
<dbReference type="InterPro" id="IPR013892">
    <property type="entry name" value="Cyt_c_biogenesis_Cmc1-like"/>
</dbReference>
<feature type="region of interest" description="Disordered" evidence="4">
    <location>
        <begin position="1"/>
        <end position="26"/>
    </location>
</feature>
<evidence type="ECO:0000313" key="6">
    <source>
        <dbReference type="RefSeq" id="XP_034253872.1"/>
    </source>
</evidence>
<comment type="subcellular location">
    <subcellularLocation>
        <location evidence="3">Mitochondrion</location>
    </subcellularLocation>
</comment>
<sequence length="141" mass="16086">MGNVLNTDAAEKQGHVLPPHMGGGPMNLGDPDDRTLRKVERDILILNLLRKKMHEEKCHAEAEVLDKCGGEAGLLVGIKCRQERDSLLDCSKKWFYDEDFRQECVEEYLKQRSYYRRTGKPGYLYKEEIDNSSGIPNSATI</sequence>
<comment type="similarity">
    <text evidence="1 3">Belongs to the CMC family.</text>
</comment>
<dbReference type="GeneID" id="117652826"/>
<keyword evidence="3" id="KW-0496">Mitochondrion</keyword>
<dbReference type="FunCoup" id="A0A6P9A7H4">
    <property type="interactions" value="132"/>
</dbReference>